<feature type="chain" id="PRO_5008518659" description="DUF6438 domain-containing protein" evidence="1">
    <location>
        <begin position="27"/>
        <end position="169"/>
    </location>
</feature>
<reference evidence="3 4" key="1">
    <citation type="submission" date="2015-11" db="EMBL/GenBank/DDBJ databases">
        <title>Whole-Genome Sequence of Candidatus Oderbacter manganicum from the National Park Lower Oder Valley, Germany.</title>
        <authorList>
            <person name="Braun B."/>
            <person name="Liere K."/>
            <person name="Szewzyk U."/>
        </authorList>
    </citation>
    <scope>NUCLEOTIDE SEQUENCE [LARGE SCALE GENOMIC DNA]</scope>
    <source>
        <strain evidence="3 4">OTSz_A_272</strain>
    </source>
</reference>
<dbReference type="STRING" id="1759059.ATE48_02880"/>
<protein>
    <recommendedName>
        <fullName evidence="2">DUF6438 domain-containing protein</fullName>
    </recommendedName>
</protein>
<feature type="signal peptide" evidence="1">
    <location>
        <begin position="1"/>
        <end position="26"/>
    </location>
</feature>
<organism evidence="3 4">
    <name type="scientific">Candidatus Viadribacter manganicus</name>
    <dbReference type="NCBI Taxonomy" id="1759059"/>
    <lineage>
        <taxon>Bacteria</taxon>
        <taxon>Pseudomonadati</taxon>
        <taxon>Pseudomonadota</taxon>
        <taxon>Alphaproteobacteria</taxon>
        <taxon>Hyphomonadales</taxon>
        <taxon>Hyphomonadaceae</taxon>
        <taxon>Candidatus Viadribacter</taxon>
    </lineage>
</organism>
<dbReference type="AlphaFoldDB" id="A0A1B1AEG4"/>
<dbReference type="OrthoDB" id="9848871at2"/>
<dbReference type="InParanoid" id="A0A1B1AEG4"/>
<keyword evidence="4" id="KW-1185">Reference proteome</keyword>
<dbReference type="RefSeq" id="WP_066767619.1">
    <property type="nucleotide sequence ID" value="NZ_CP013244.1"/>
</dbReference>
<dbReference type="KEGG" id="cbot:ATE48_02880"/>
<dbReference type="InterPro" id="IPR045497">
    <property type="entry name" value="DUF6438"/>
</dbReference>
<sequence>MSKSFIAALCALMLSACASTSAPAQATASPAATITLFEGGCYYMSSCTTYEITVQANGAYSLNAQSNARTQGLSEGQLGAEAFAAAERALAAANFASLPETMNGSNRSVWDPDVYPCMNHAPGARITRRTGDGAVKAVYWDQGCRSAEMSALIDQLRAAFHYDHLVRPE</sequence>
<evidence type="ECO:0000256" key="1">
    <source>
        <dbReference type="SAM" id="SignalP"/>
    </source>
</evidence>
<dbReference type="PROSITE" id="PS51257">
    <property type="entry name" value="PROKAR_LIPOPROTEIN"/>
    <property type="match status" value="1"/>
</dbReference>
<dbReference type="Proteomes" id="UP000092498">
    <property type="component" value="Chromosome"/>
</dbReference>
<proteinExistence type="predicted"/>
<dbReference type="Pfam" id="PF20033">
    <property type="entry name" value="DUF6438"/>
    <property type="match status" value="1"/>
</dbReference>
<accession>A0A1B1AEG4</accession>
<gene>
    <name evidence="3" type="ORF">ATE48_02880</name>
</gene>
<evidence type="ECO:0000259" key="2">
    <source>
        <dbReference type="Pfam" id="PF20033"/>
    </source>
</evidence>
<feature type="domain" description="DUF6438" evidence="2">
    <location>
        <begin position="33"/>
        <end position="138"/>
    </location>
</feature>
<dbReference type="EMBL" id="CP013244">
    <property type="protein sequence ID" value="ANP44942.1"/>
    <property type="molecule type" value="Genomic_DNA"/>
</dbReference>
<name>A0A1B1AEG4_9PROT</name>
<evidence type="ECO:0000313" key="4">
    <source>
        <dbReference type="Proteomes" id="UP000092498"/>
    </source>
</evidence>
<keyword evidence="1" id="KW-0732">Signal</keyword>
<evidence type="ECO:0000313" key="3">
    <source>
        <dbReference type="EMBL" id="ANP44942.1"/>
    </source>
</evidence>